<comment type="caution">
    <text evidence="5">The sequence shown here is derived from an EMBL/GenBank/DDBJ whole genome shotgun (WGS) entry which is preliminary data.</text>
</comment>
<dbReference type="Pfam" id="PF07869">
    <property type="entry name" value="DUF1656"/>
    <property type="match status" value="1"/>
</dbReference>
<evidence type="ECO:0000313" key="5">
    <source>
        <dbReference type="EMBL" id="OBX33994.1"/>
    </source>
</evidence>
<accession>A0A1B8NVH0</accession>
<dbReference type="AlphaFoldDB" id="A0A1B8NVH0"/>
<keyword evidence="4" id="KW-0472">Membrane</keyword>
<dbReference type="OMA" id="PWFEAWF"/>
<dbReference type="GeneID" id="91010734"/>
<evidence type="ECO:0000256" key="4">
    <source>
        <dbReference type="ARBA" id="ARBA00023136"/>
    </source>
</evidence>
<reference evidence="5 6" key="1">
    <citation type="submission" date="2016-06" db="EMBL/GenBank/DDBJ databases">
        <title>Genome sequence of halotolerant plant growth promoting strain of Halomonas elongata HEK1 isolated from salterns of Rann of Kutch, Gujarat, India.</title>
        <authorList>
            <person name="Gaba S."/>
            <person name="Singh R.N."/>
            <person name="Abrol S."/>
            <person name="Kaushik R."/>
            <person name="Saxena A.K."/>
        </authorList>
    </citation>
    <scope>NUCLEOTIDE SEQUENCE [LARGE SCALE GENOMIC DNA]</scope>
    <source>
        <strain evidence="5 6">HEK1</strain>
    </source>
</reference>
<evidence type="ECO:0000256" key="2">
    <source>
        <dbReference type="ARBA" id="ARBA00022692"/>
    </source>
</evidence>
<evidence type="ECO:0000313" key="6">
    <source>
        <dbReference type="Proteomes" id="UP000092504"/>
    </source>
</evidence>
<evidence type="ECO:0000256" key="1">
    <source>
        <dbReference type="ARBA" id="ARBA00022475"/>
    </source>
</evidence>
<keyword evidence="1" id="KW-1003">Cell membrane</keyword>
<keyword evidence="3" id="KW-1133">Transmembrane helix</keyword>
<dbReference type="Proteomes" id="UP000092504">
    <property type="component" value="Unassembled WGS sequence"/>
</dbReference>
<evidence type="ECO:0000256" key="3">
    <source>
        <dbReference type="ARBA" id="ARBA00022989"/>
    </source>
</evidence>
<dbReference type="InterPro" id="IPR012451">
    <property type="entry name" value="DUF1656"/>
</dbReference>
<protein>
    <submittedName>
        <fullName evidence="5">Uncharacterized protein</fullName>
    </submittedName>
</protein>
<gene>
    <name evidence="5" type="ORF">A8U91_03038</name>
</gene>
<sequence length="72" mass="7938">MGLREIAFGGIYLSPMLLYALLGFTSALLIRVVLHRLVGSMRPWFEAWFDTALFVVCTAAIAYLASASVEIL</sequence>
<dbReference type="RefSeq" id="WP_013333107.1">
    <property type="nucleotide sequence ID" value="NZ_CP087224.1"/>
</dbReference>
<organism evidence="5 6">
    <name type="scientific">Halomonas elongata</name>
    <dbReference type="NCBI Taxonomy" id="2746"/>
    <lineage>
        <taxon>Bacteria</taxon>
        <taxon>Pseudomonadati</taxon>
        <taxon>Pseudomonadota</taxon>
        <taxon>Gammaproteobacteria</taxon>
        <taxon>Oceanospirillales</taxon>
        <taxon>Halomonadaceae</taxon>
        <taxon>Halomonas</taxon>
    </lineage>
</organism>
<proteinExistence type="predicted"/>
<keyword evidence="2" id="KW-0812">Transmembrane</keyword>
<name>A0A1B8NVH0_HALEL</name>
<dbReference type="EMBL" id="MAJD01000002">
    <property type="protein sequence ID" value="OBX33994.1"/>
    <property type="molecule type" value="Genomic_DNA"/>
</dbReference>
<dbReference type="PATRIC" id="fig|2746.7.peg.3124"/>